<feature type="region of interest" description="Disordered" evidence="6">
    <location>
        <begin position="418"/>
        <end position="438"/>
    </location>
</feature>
<sequence length="438" mass="45879">MSSSESQQPVAPPVDGAGAASEGAAAAPVTPPWASGPEKPSLAYRFTSSPLVLSVAALIAALVVGGLLIVFTDQRVLTRMNYFFNRPSDTFEAAWKAASSAYVALFEGAIFDPHGEDWTQRIYPLTETLTIATPLIFAGLGVAISFRSGLFNIGAQGQIILGAIVAGYIGFSWHLPVAIHLILVIVGGMLGGAVWGGLVGLLKAKTGAHEVILCIMLNYVALNLVLYVLTTPGFQREGSTNPISPQIDRSAQLPRLFGDSFRLHWGFVLAILAVLLVSWMINRSTVGFRLRAVGSNPEASKTAGINVTAGYIVVMVMAGGLSGMAGVSQISGTEKVLTGDVAASFGFDAITVALLGRSKPWGTFWAGLLYGAFRAGGVAMQTNTGTNINIVLVVQSLIVLFIAAPPLVRAIFRLPDPSKTGRDKKARKASAPKAGAAQ</sequence>
<proteinExistence type="predicted"/>
<dbReference type="Proteomes" id="UP000462152">
    <property type="component" value="Unassembled WGS sequence"/>
</dbReference>
<dbReference type="InterPro" id="IPR001851">
    <property type="entry name" value="ABC_transp_permease"/>
</dbReference>
<dbReference type="GO" id="GO:0005886">
    <property type="term" value="C:plasma membrane"/>
    <property type="evidence" value="ECO:0007669"/>
    <property type="project" value="UniProtKB-SubCell"/>
</dbReference>
<reference evidence="8 9" key="1">
    <citation type="submission" date="2019-12" db="EMBL/GenBank/DDBJ databases">
        <authorList>
            <person name="Li J."/>
            <person name="Shi Y."/>
            <person name="Xu G."/>
            <person name="Xiao D."/>
            <person name="Ran X."/>
        </authorList>
    </citation>
    <scope>NUCLEOTIDE SEQUENCE [LARGE SCALE GENOMIC DNA]</scope>
    <source>
        <strain evidence="8 9">JCM 15915</strain>
    </source>
</reference>
<feature type="transmembrane region" description="Helical" evidence="7">
    <location>
        <begin position="177"/>
        <end position="199"/>
    </location>
</feature>
<evidence type="ECO:0000256" key="2">
    <source>
        <dbReference type="ARBA" id="ARBA00022475"/>
    </source>
</evidence>
<feature type="transmembrane region" description="Helical" evidence="7">
    <location>
        <begin position="388"/>
        <end position="412"/>
    </location>
</feature>
<dbReference type="PANTHER" id="PTHR47089">
    <property type="entry name" value="ABC TRANSPORTER, PERMEASE PROTEIN"/>
    <property type="match status" value="1"/>
</dbReference>
<comment type="subcellular location">
    <subcellularLocation>
        <location evidence="1">Cell membrane</location>
        <topology evidence="1">Multi-pass membrane protein</topology>
    </subcellularLocation>
</comment>
<keyword evidence="3 7" id="KW-0812">Transmembrane</keyword>
<dbReference type="OrthoDB" id="45037at2"/>
<dbReference type="AlphaFoldDB" id="A0A7K1LIC0"/>
<dbReference type="GO" id="GO:0022857">
    <property type="term" value="F:transmembrane transporter activity"/>
    <property type="evidence" value="ECO:0007669"/>
    <property type="project" value="InterPro"/>
</dbReference>
<feature type="transmembrane region" description="Helical" evidence="7">
    <location>
        <begin position="93"/>
        <end position="110"/>
    </location>
</feature>
<protein>
    <submittedName>
        <fullName evidence="8">ABC transporter permease</fullName>
    </submittedName>
</protein>
<feature type="transmembrane region" description="Helical" evidence="7">
    <location>
        <begin position="263"/>
        <end position="282"/>
    </location>
</feature>
<feature type="transmembrane region" description="Helical" evidence="7">
    <location>
        <begin position="211"/>
        <end position="229"/>
    </location>
</feature>
<keyword evidence="4 7" id="KW-1133">Transmembrane helix</keyword>
<dbReference type="PANTHER" id="PTHR47089:SF1">
    <property type="entry name" value="GUANOSINE ABC TRANSPORTER PERMEASE PROTEIN NUPP"/>
    <property type="match status" value="1"/>
</dbReference>
<comment type="caution">
    <text evidence="8">The sequence shown here is derived from an EMBL/GenBank/DDBJ whole genome shotgun (WGS) entry which is preliminary data.</text>
</comment>
<keyword evidence="2" id="KW-1003">Cell membrane</keyword>
<evidence type="ECO:0000256" key="6">
    <source>
        <dbReference type="SAM" id="MobiDB-lite"/>
    </source>
</evidence>
<dbReference type="Pfam" id="PF02653">
    <property type="entry name" value="BPD_transp_2"/>
    <property type="match status" value="1"/>
</dbReference>
<gene>
    <name evidence="8" type="ORF">GMA10_06770</name>
</gene>
<feature type="transmembrane region" description="Helical" evidence="7">
    <location>
        <begin position="122"/>
        <end position="143"/>
    </location>
</feature>
<evidence type="ECO:0000256" key="3">
    <source>
        <dbReference type="ARBA" id="ARBA00022692"/>
    </source>
</evidence>
<feature type="transmembrane region" description="Helical" evidence="7">
    <location>
        <begin position="303"/>
        <end position="324"/>
    </location>
</feature>
<dbReference type="RefSeq" id="WP_129315025.1">
    <property type="nucleotide sequence ID" value="NZ_NOIQ01000003.1"/>
</dbReference>
<feature type="transmembrane region" description="Helical" evidence="7">
    <location>
        <begin position="51"/>
        <end position="72"/>
    </location>
</feature>
<keyword evidence="5 7" id="KW-0472">Membrane</keyword>
<keyword evidence="9" id="KW-1185">Reference proteome</keyword>
<organism evidence="8 9">
    <name type="scientific">Rothia koreensis</name>
    <dbReference type="NCBI Taxonomy" id="592378"/>
    <lineage>
        <taxon>Bacteria</taxon>
        <taxon>Bacillati</taxon>
        <taxon>Actinomycetota</taxon>
        <taxon>Actinomycetes</taxon>
        <taxon>Micrococcales</taxon>
        <taxon>Micrococcaceae</taxon>
        <taxon>Rothia</taxon>
    </lineage>
</organism>
<feature type="compositionally biased region" description="Low complexity" evidence="6">
    <location>
        <begin position="13"/>
        <end position="27"/>
    </location>
</feature>
<evidence type="ECO:0000256" key="4">
    <source>
        <dbReference type="ARBA" id="ARBA00022989"/>
    </source>
</evidence>
<dbReference type="CDD" id="cd06580">
    <property type="entry name" value="TM_PBP1_transp_TpRbsC_like"/>
    <property type="match status" value="1"/>
</dbReference>
<feature type="transmembrane region" description="Helical" evidence="7">
    <location>
        <begin position="363"/>
        <end position="382"/>
    </location>
</feature>
<evidence type="ECO:0000256" key="5">
    <source>
        <dbReference type="ARBA" id="ARBA00023136"/>
    </source>
</evidence>
<name>A0A7K1LIC0_9MICC</name>
<accession>A0A7K1LIC0</accession>
<evidence type="ECO:0000313" key="8">
    <source>
        <dbReference type="EMBL" id="MUN54916.1"/>
    </source>
</evidence>
<dbReference type="EMBL" id="WOGT01000003">
    <property type="protein sequence ID" value="MUN54916.1"/>
    <property type="molecule type" value="Genomic_DNA"/>
</dbReference>
<feature type="region of interest" description="Disordered" evidence="6">
    <location>
        <begin position="1"/>
        <end position="33"/>
    </location>
</feature>
<evidence type="ECO:0000256" key="1">
    <source>
        <dbReference type="ARBA" id="ARBA00004651"/>
    </source>
</evidence>
<evidence type="ECO:0000313" key="9">
    <source>
        <dbReference type="Proteomes" id="UP000462152"/>
    </source>
</evidence>
<feature type="transmembrane region" description="Helical" evidence="7">
    <location>
        <begin position="150"/>
        <end position="171"/>
    </location>
</feature>
<evidence type="ECO:0000256" key="7">
    <source>
        <dbReference type="SAM" id="Phobius"/>
    </source>
</evidence>